<protein>
    <recommendedName>
        <fullName evidence="13">C2H2-type domain-containing protein</fullName>
    </recommendedName>
</protein>
<evidence type="ECO:0000256" key="2">
    <source>
        <dbReference type="ARBA" id="ARBA00006991"/>
    </source>
</evidence>
<dbReference type="GO" id="GO:0000981">
    <property type="term" value="F:DNA-binding transcription factor activity, RNA polymerase II-specific"/>
    <property type="evidence" value="ECO:0007669"/>
    <property type="project" value="TreeGrafter"/>
</dbReference>
<keyword evidence="10" id="KW-0539">Nucleus</keyword>
<dbReference type="EMBL" id="GEBQ01017135">
    <property type="protein sequence ID" value="JAT22842.1"/>
    <property type="molecule type" value="Transcribed_RNA"/>
</dbReference>
<dbReference type="PANTHER" id="PTHR24388">
    <property type="entry name" value="ZINC FINGER PROTEIN"/>
    <property type="match status" value="1"/>
</dbReference>
<dbReference type="AlphaFoldDB" id="A0A1B6LGM3"/>
<dbReference type="PANTHER" id="PTHR24388:SF104">
    <property type="entry name" value="AT-RICH BINDING PROTEIN-RELATED"/>
    <property type="match status" value="1"/>
</dbReference>
<dbReference type="Pfam" id="PF00096">
    <property type="entry name" value="zf-C2H2"/>
    <property type="match status" value="3"/>
</dbReference>
<evidence type="ECO:0000256" key="11">
    <source>
        <dbReference type="ARBA" id="ARBA00037948"/>
    </source>
</evidence>
<evidence type="ECO:0000256" key="4">
    <source>
        <dbReference type="ARBA" id="ARBA00022737"/>
    </source>
</evidence>
<evidence type="ECO:0000256" key="1">
    <source>
        <dbReference type="ARBA" id="ARBA00004123"/>
    </source>
</evidence>
<organism evidence="14">
    <name type="scientific">Graphocephala atropunctata</name>
    <dbReference type="NCBI Taxonomy" id="36148"/>
    <lineage>
        <taxon>Eukaryota</taxon>
        <taxon>Metazoa</taxon>
        <taxon>Ecdysozoa</taxon>
        <taxon>Arthropoda</taxon>
        <taxon>Hexapoda</taxon>
        <taxon>Insecta</taxon>
        <taxon>Pterygota</taxon>
        <taxon>Neoptera</taxon>
        <taxon>Paraneoptera</taxon>
        <taxon>Hemiptera</taxon>
        <taxon>Auchenorrhyncha</taxon>
        <taxon>Membracoidea</taxon>
        <taxon>Cicadellidae</taxon>
        <taxon>Cicadellinae</taxon>
        <taxon>Cicadellini</taxon>
        <taxon>Graphocephala</taxon>
    </lineage>
</organism>
<dbReference type="InterPro" id="IPR050527">
    <property type="entry name" value="Snail/Krueppel_Znf"/>
</dbReference>
<name>A0A1B6LGM3_9HEMI</name>
<keyword evidence="6" id="KW-0862">Zinc</keyword>
<keyword evidence="5 12" id="KW-0863">Zinc-finger</keyword>
<dbReference type="GO" id="GO:0005634">
    <property type="term" value="C:nucleus"/>
    <property type="evidence" value="ECO:0007669"/>
    <property type="project" value="UniProtKB-SubCell"/>
</dbReference>
<dbReference type="FunFam" id="3.30.160.60:FF:001156">
    <property type="entry name" value="Zinc finger protein 407"/>
    <property type="match status" value="1"/>
</dbReference>
<evidence type="ECO:0000256" key="6">
    <source>
        <dbReference type="ARBA" id="ARBA00022833"/>
    </source>
</evidence>
<keyword evidence="9" id="KW-0804">Transcription</keyword>
<feature type="domain" description="C2H2-type" evidence="13">
    <location>
        <begin position="152"/>
        <end position="179"/>
    </location>
</feature>
<keyword evidence="7" id="KW-0805">Transcription regulation</keyword>
<dbReference type="GO" id="GO:0008270">
    <property type="term" value="F:zinc ion binding"/>
    <property type="evidence" value="ECO:0007669"/>
    <property type="project" value="UniProtKB-KW"/>
</dbReference>
<evidence type="ECO:0000256" key="8">
    <source>
        <dbReference type="ARBA" id="ARBA00023125"/>
    </source>
</evidence>
<dbReference type="Gene3D" id="3.30.160.60">
    <property type="entry name" value="Classic Zinc Finger"/>
    <property type="match status" value="3"/>
</dbReference>
<gene>
    <name evidence="14" type="ORF">g.13712</name>
</gene>
<dbReference type="PROSITE" id="PS00028">
    <property type="entry name" value="ZINC_FINGER_C2H2_1"/>
    <property type="match status" value="5"/>
</dbReference>
<feature type="non-terminal residue" evidence="14">
    <location>
        <position position="1"/>
    </location>
</feature>
<reference evidence="14" key="1">
    <citation type="submission" date="2015-11" db="EMBL/GenBank/DDBJ databases">
        <title>De novo transcriptome assembly of four potential Pierce s Disease insect vectors from Arizona vineyards.</title>
        <authorList>
            <person name="Tassone E.E."/>
        </authorList>
    </citation>
    <scope>NUCLEOTIDE SEQUENCE</scope>
</reference>
<evidence type="ECO:0000256" key="9">
    <source>
        <dbReference type="ARBA" id="ARBA00023163"/>
    </source>
</evidence>
<evidence type="ECO:0000256" key="5">
    <source>
        <dbReference type="ARBA" id="ARBA00022771"/>
    </source>
</evidence>
<feature type="domain" description="C2H2-type" evidence="13">
    <location>
        <begin position="287"/>
        <end position="314"/>
    </location>
</feature>
<comment type="similarity">
    <text evidence="11">Belongs to the snail C2H2-type zinc-finger protein family.</text>
</comment>
<feature type="domain" description="C2H2-type" evidence="13">
    <location>
        <begin position="316"/>
        <end position="339"/>
    </location>
</feature>
<dbReference type="GO" id="GO:0000978">
    <property type="term" value="F:RNA polymerase II cis-regulatory region sequence-specific DNA binding"/>
    <property type="evidence" value="ECO:0007669"/>
    <property type="project" value="TreeGrafter"/>
</dbReference>
<evidence type="ECO:0000256" key="3">
    <source>
        <dbReference type="ARBA" id="ARBA00022723"/>
    </source>
</evidence>
<dbReference type="SUPFAM" id="SSF57667">
    <property type="entry name" value="beta-beta-alpha zinc fingers"/>
    <property type="match status" value="3"/>
</dbReference>
<dbReference type="FunFam" id="3.30.160.60:FF:000446">
    <property type="entry name" value="Zinc finger protein"/>
    <property type="match status" value="1"/>
</dbReference>
<feature type="domain" description="C2H2-type" evidence="13">
    <location>
        <begin position="227"/>
        <end position="254"/>
    </location>
</feature>
<keyword evidence="3" id="KW-0479">Metal-binding</keyword>
<evidence type="ECO:0000313" key="14">
    <source>
        <dbReference type="EMBL" id="JAT22842.1"/>
    </source>
</evidence>
<accession>A0A1B6LGM3</accession>
<dbReference type="SMART" id="SM00355">
    <property type="entry name" value="ZnF_C2H2"/>
    <property type="match status" value="5"/>
</dbReference>
<evidence type="ECO:0000256" key="7">
    <source>
        <dbReference type="ARBA" id="ARBA00023015"/>
    </source>
</evidence>
<dbReference type="FunFam" id="3.30.160.60:FF:000145">
    <property type="entry name" value="Zinc finger protein 574"/>
    <property type="match status" value="1"/>
</dbReference>
<proteinExistence type="inferred from homology"/>
<comment type="similarity">
    <text evidence="2">Belongs to the krueppel C2H2-type zinc-finger protein family.</text>
</comment>
<dbReference type="PROSITE" id="PS50157">
    <property type="entry name" value="ZINC_FINGER_C2H2_2"/>
    <property type="match status" value="5"/>
</dbReference>
<evidence type="ECO:0000256" key="10">
    <source>
        <dbReference type="ARBA" id="ARBA00023242"/>
    </source>
</evidence>
<comment type="subcellular location">
    <subcellularLocation>
        <location evidence="1">Nucleus</location>
    </subcellularLocation>
</comment>
<evidence type="ECO:0000259" key="13">
    <source>
        <dbReference type="PROSITE" id="PS50157"/>
    </source>
</evidence>
<sequence length="458" mass="50562">FAQMATPIDTGALAQMTTSDDTGLLTPSVETRVLAQMVTSVDTAQLAQMATSVDTARLAQMATSVDTARLAQMVTSVDTARLAQMATSVDTGGLTQMAISDDTARLTQMATSFDTARLAPMSTSVDTGRLAQMTTSVHSGALLQRNTSEEAHICNECGVSLASIESLRSHRLTHSKQEVIPMRKVEKPINNLLKGYLLKQNSRECNKREGTLSSNQNQQNISNVRSFKCNICNKCFNTQHNLDLHMYVHGLVKPGAVSHKCAVCGKIFAAKYKYENHMMTHSGEKPFSCNQCGKCFGLKSSLQRHYRIHSDQRQKFACNVCKVEFYKSQSLNHHMMRVHGIASTSSNSVAGVGVLVESVKEEKLEDTELPILQTFQNQTQLVAPKENGYPSETYSQVPFNSQYCEISVPEVSLDLSAKTGDIRQKPNLPLFAILTDFTQIKEEPSLLKSESLIEIQHW</sequence>
<keyword evidence="8" id="KW-0238">DNA-binding</keyword>
<dbReference type="InterPro" id="IPR013087">
    <property type="entry name" value="Znf_C2H2_type"/>
</dbReference>
<dbReference type="Pfam" id="PF13912">
    <property type="entry name" value="zf-C2H2_6"/>
    <property type="match status" value="2"/>
</dbReference>
<dbReference type="InterPro" id="IPR036236">
    <property type="entry name" value="Znf_C2H2_sf"/>
</dbReference>
<keyword evidence="4" id="KW-0677">Repeat</keyword>
<evidence type="ECO:0000256" key="12">
    <source>
        <dbReference type="PROSITE-ProRule" id="PRU00042"/>
    </source>
</evidence>
<feature type="domain" description="C2H2-type" evidence="13">
    <location>
        <begin position="259"/>
        <end position="286"/>
    </location>
</feature>